<dbReference type="PANTHER" id="PTHR32305:SF15">
    <property type="entry name" value="PROTEIN RHSA-RELATED"/>
    <property type="match status" value="1"/>
</dbReference>
<dbReference type="InterPro" id="IPR050708">
    <property type="entry name" value="T6SS_VgrG/RHS"/>
</dbReference>
<feature type="region of interest" description="Disordered" evidence="1">
    <location>
        <begin position="80"/>
        <end position="101"/>
    </location>
</feature>
<dbReference type="PANTHER" id="PTHR32305">
    <property type="match status" value="1"/>
</dbReference>
<name>A0A518X9M2_9GAMM</name>
<dbReference type="AlphaFoldDB" id="A0A518X9M2"/>
<sequence>MQTRHAELVYQPLCYQGQYYDAETGMHYNRFRYYDPDAGRFISQDPIGLAGGLNLYHYAPNPLNWIDPLGLRKCDPEKWDVSSHQSNKNAVKGKNPGLDSHHIGQKNIMKDLVEGYNSATAPAILVSRVGHTVSKEGLGIVSRSKINPKTGLPFANARDVVARDIRKLRRVYPEIPNSKLQELIKLNKSMYPELR</sequence>
<dbReference type="PRINTS" id="PR00394">
    <property type="entry name" value="RHSPROTEIN"/>
</dbReference>
<dbReference type="KEGG" id="pdis:D8B20_02820"/>
<reference evidence="2 3" key="1">
    <citation type="submission" date="2018-10" db="EMBL/GenBank/DDBJ databases">
        <title>Genome Sequencing of Pantoea dispersa DSM 32899.</title>
        <authorList>
            <person name="Nawrath M."/>
            <person name="Ottenheim C."/>
            <person name="Wilm A."/>
            <person name="Zimmermann W."/>
            <person name="Wu J.C."/>
        </authorList>
    </citation>
    <scope>NUCLEOTIDE SEQUENCE [LARGE SCALE GENOMIC DNA]</scope>
    <source>
        <strain evidence="2 3">DSM 32899</strain>
    </source>
</reference>
<proteinExistence type="predicted"/>
<dbReference type="InterPro" id="IPR022385">
    <property type="entry name" value="Rhs_assc_core"/>
</dbReference>
<dbReference type="EMBL" id="CP032702">
    <property type="protein sequence ID" value="QDY40898.1"/>
    <property type="molecule type" value="Genomic_DNA"/>
</dbReference>
<keyword evidence="3" id="KW-1185">Reference proteome</keyword>
<accession>A0A518X9M2</accession>
<gene>
    <name evidence="2" type="ORF">D8B20_02820</name>
</gene>
<evidence type="ECO:0000313" key="2">
    <source>
        <dbReference type="EMBL" id="QDY40898.1"/>
    </source>
</evidence>
<organism evidence="2 3">
    <name type="scientific">Candidatus Pantoea soli</name>
    <dbReference type="NCBI Taxonomy" id="3098669"/>
    <lineage>
        <taxon>Bacteria</taxon>
        <taxon>Pseudomonadati</taxon>
        <taxon>Pseudomonadota</taxon>
        <taxon>Gammaproteobacteria</taxon>
        <taxon>Enterobacterales</taxon>
        <taxon>Erwiniaceae</taxon>
        <taxon>Pantoea</taxon>
    </lineage>
</organism>
<dbReference type="OrthoDB" id="6043530at2"/>
<dbReference type="Gene3D" id="2.180.10.10">
    <property type="entry name" value="RHS repeat-associated core"/>
    <property type="match status" value="1"/>
</dbReference>
<evidence type="ECO:0000313" key="3">
    <source>
        <dbReference type="Proteomes" id="UP000319411"/>
    </source>
</evidence>
<protein>
    <submittedName>
        <fullName evidence="2">RHS repeat-associated core domain-containing protein</fullName>
    </submittedName>
</protein>
<dbReference type="Proteomes" id="UP000319411">
    <property type="component" value="Chromosome"/>
</dbReference>
<dbReference type="NCBIfam" id="TIGR03696">
    <property type="entry name" value="Rhs_assc_core"/>
    <property type="match status" value="1"/>
</dbReference>
<evidence type="ECO:0000256" key="1">
    <source>
        <dbReference type="SAM" id="MobiDB-lite"/>
    </source>
</evidence>